<gene>
    <name evidence="1" type="ORF">CROST_023500</name>
</gene>
<organism evidence="1 2">
    <name type="scientific">Clostridium felsineum</name>
    <dbReference type="NCBI Taxonomy" id="36839"/>
    <lineage>
        <taxon>Bacteria</taxon>
        <taxon>Bacillati</taxon>
        <taxon>Bacillota</taxon>
        <taxon>Clostridia</taxon>
        <taxon>Eubacteriales</taxon>
        <taxon>Clostridiaceae</taxon>
        <taxon>Clostridium</taxon>
    </lineage>
</organism>
<dbReference type="KEGG" id="crw:CROST_023500"/>
<dbReference type="Proteomes" id="UP000190951">
    <property type="component" value="Chromosome"/>
</dbReference>
<dbReference type="RefSeq" id="WP_077835384.1">
    <property type="nucleotide sequence ID" value="NZ_CP096983.1"/>
</dbReference>
<keyword evidence="2" id="KW-1185">Reference proteome</keyword>
<name>A0A1S8LMG7_9CLOT</name>
<protein>
    <submittedName>
        <fullName evidence="1">Uncharacterized protein</fullName>
    </submittedName>
</protein>
<proteinExistence type="predicted"/>
<accession>A0A1S8LMG7</accession>
<sequence>MQKVLAKYSLSSLFALVCVIEFAIILNLGIPKEILYVCELMAYYIIPAILVICVGFINYNRYLKMNLWQIIKYILFSIVLYFFSLIVLFFFESYIDRIFHQVDGEDMLGAIIVMIVIAIFTISMLISYMLPFLFSKRNIKGKLK</sequence>
<evidence type="ECO:0000313" key="2">
    <source>
        <dbReference type="Proteomes" id="UP000190951"/>
    </source>
</evidence>
<dbReference type="AlphaFoldDB" id="A0A1S8LMG7"/>
<evidence type="ECO:0000313" key="1">
    <source>
        <dbReference type="EMBL" id="URZ11633.1"/>
    </source>
</evidence>
<reference evidence="1 2" key="1">
    <citation type="submission" date="2022-04" db="EMBL/GenBank/DDBJ databases">
        <title>Genome sequence of C. roseum typestrain.</title>
        <authorList>
            <person name="Poehlein A."/>
            <person name="Schoch T."/>
            <person name="Duerre P."/>
            <person name="Daniel R."/>
        </authorList>
    </citation>
    <scope>NUCLEOTIDE SEQUENCE [LARGE SCALE GENOMIC DNA]</scope>
    <source>
        <strain evidence="1 2">DSM 7320</strain>
    </source>
</reference>
<dbReference type="EMBL" id="CP096983">
    <property type="protein sequence ID" value="URZ11633.1"/>
    <property type="molecule type" value="Genomic_DNA"/>
</dbReference>